<dbReference type="PANTHER" id="PTHR30221:SF1">
    <property type="entry name" value="SMALL-CONDUCTANCE MECHANOSENSITIVE CHANNEL"/>
    <property type="match status" value="1"/>
</dbReference>
<evidence type="ECO:0000313" key="9">
    <source>
        <dbReference type="Proteomes" id="UP000325607"/>
    </source>
</evidence>
<dbReference type="CDD" id="cd00038">
    <property type="entry name" value="CAP_ED"/>
    <property type="match status" value="1"/>
</dbReference>
<dbReference type="AlphaFoldDB" id="A0A5E6XIH5"/>
<feature type="domain" description="Cyclic nucleotide-binding" evidence="6">
    <location>
        <begin position="329"/>
        <end position="439"/>
    </location>
</feature>
<keyword evidence="5" id="KW-0813">Transport</keyword>
<dbReference type="Pfam" id="PF00924">
    <property type="entry name" value="MS_channel_2nd"/>
    <property type="match status" value="1"/>
</dbReference>
<evidence type="ECO:0000259" key="6">
    <source>
        <dbReference type="PROSITE" id="PS50042"/>
    </source>
</evidence>
<comment type="subcellular location">
    <subcellularLocation>
        <location evidence="5">Cell inner membrane</location>
        <topology evidence="5">Multi-pass membrane protein</topology>
    </subcellularLocation>
    <subcellularLocation>
        <location evidence="1">Membrane</location>
    </subcellularLocation>
</comment>
<comment type="subunit">
    <text evidence="5">Homoheptamer.</text>
</comment>
<dbReference type="Gene3D" id="2.60.120.10">
    <property type="entry name" value="Jelly Rolls"/>
    <property type="match status" value="1"/>
</dbReference>
<comment type="similarity">
    <text evidence="5">Belongs to the MscS (TC 1.A.23) family.</text>
</comment>
<dbReference type="SUPFAM" id="SSF51206">
    <property type="entry name" value="cAMP-binding domain-like"/>
    <property type="match status" value="1"/>
</dbReference>
<evidence type="ECO:0000256" key="1">
    <source>
        <dbReference type="ARBA" id="ARBA00004370"/>
    </source>
</evidence>
<dbReference type="InterPro" id="IPR016846">
    <property type="entry name" value="cNMP-bd_ion_channel"/>
</dbReference>
<dbReference type="InterPro" id="IPR018490">
    <property type="entry name" value="cNMP-bd_dom_sf"/>
</dbReference>
<evidence type="ECO:0000313" key="8">
    <source>
        <dbReference type="EMBL" id="VVN41133.1"/>
    </source>
</evidence>
<evidence type="ECO:0000313" key="7">
    <source>
        <dbReference type="EMBL" id="VVM37217.1"/>
    </source>
</evidence>
<evidence type="ECO:0000256" key="5">
    <source>
        <dbReference type="RuleBase" id="RU369025"/>
    </source>
</evidence>
<keyword evidence="5" id="KW-0997">Cell inner membrane</keyword>
<dbReference type="SMART" id="SM00100">
    <property type="entry name" value="cNMP"/>
    <property type="match status" value="1"/>
</dbReference>
<dbReference type="InterPro" id="IPR014710">
    <property type="entry name" value="RmlC-like_jellyroll"/>
</dbReference>
<evidence type="ECO:0000256" key="3">
    <source>
        <dbReference type="ARBA" id="ARBA00022989"/>
    </source>
</evidence>
<dbReference type="PIRSF" id="PIRSF026673">
    <property type="entry name" value="UCP026673_ion_chan"/>
    <property type="match status" value="1"/>
</dbReference>
<keyword evidence="2 5" id="KW-0812">Transmembrane</keyword>
<dbReference type="PANTHER" id="PTHR30221">
    <property type="entry name" value="SMALL-CONDUCTANCE MECHANOSENSITIVE CHANNEL"/>
    <property type="match status" value="1"/>
</dbReference>
<protein>
    <recommendedName>
        <fullName evidence="5">Small-conductance mechanosensitive channel</fullName>
    </recommendedName>
</protein>
<dbReference type="Gene3D" id="1.10.287.1260">
    <property type="match status" value="1"/>
</dbReference>
<keyword evidence="3 5" id="KW-1133">Transmembrane helix</keyword>
<dbReference type="Pfam" id="PF00027">
    <property type="entry name" value="cNMP_binding"/>
    <property type="match status" value="1"/>
</dbReference>
<keyword evidence="5" id="KW-0406">Ion transport</keyword>
<dbReference type="GO" id="GO:0008381">
    <property type="term" value="F:mechanosensitive monoatomic ion channel activity"/>
    <property type="evidence" value="ECO:0007669"/>
    <property type="project" value="InterPro"/>
</dbReference>
<reference evidence="8 9" key="1">
    <citation type="submission" date="2019-09" db="EMBL/GenBank/DDBJ databases">
        <authorList>
            <person name="Chandra G."/>
            <person name="Truman W A."/>
        </authorList>
    </citation>
    <scope>NUCLEOTIDE SEQUENCE [LARGE SCALE GENOMIC DNA]</scope>
    <source>
        <strain evidence="8">PS645</strain>
    </source>
</reference>
<accession>A0A5E6XIH5</accession>
<dbReference type="Gene3D" id="2.30.30.60">
    <property type="match status" value="1"/>
</dbReference>
<name>A0A5E6XIH5_PSEFL</name>
<proteinExistence type="inferred from homology"/>
<feature type="transmembrane region" description="Helical" evidence="5">
    <location>
        <begin position="6"/>
        <end position="25"/>
    </location>
</feature>
<dbReference type="InterPro" id="IPR006685">
    <property type="entry name" value="MscS_channel_2nd"/>
</dbReference>
<organism evidence="8 9">
    <name type="scientific">Pseudomonas fluorescens</name>
    <dbReference type="NCBI Taxonomy" id="294"/>
    <lineage>
        <taxon>Bacteria</taxon>
        <taxon>Pseudomonadati</taxon>
        <taxon>Pseudomonadota</taxon>
        <taxon>Gammaproteobacteria</taxon>
        <taxon>Pseudomonadales</taxon>
        <taxon>Pseudomonadaceae</taxon>
        <taxon>Pseudomonas</taxon>
    </lineage>
</organism>
<dbReference type="GO" id="GO:0005886">
    <property type="term" value="C:plasma membrane"/>
    <property type="evidence" value="ECO:0007669"/>
    <property type="project" value="UniProtKB-SubCell"/>
</dbReference>
<dbReference type="InterPro" id="IPR023408">
    <property type="entry name" value="MscS_beta-dom_sf"/>
</dbReference>
<comment type="function">
    <text evidence="5">Mechanosensitive channel that participates in the regulation of osmotic pressure changes within the cell, opening in response to stretch forces in the membrane lipid bilayer, without the need for other proteins. Contributes to normal resistance to hypoosmotic shock. Forms an ion channel of 1.0 nanosiemens conductance with a slight preference for anions.</text>
</comment>
<feature type="transmembrane region" description="Helical" evidence="5">
    <location>
        <begin position="108"/>
        <end position="127"/>
    </location>
</feature>
<evidence type="ECO:0000256" key="2">
    <source>
        <dbReference type="ARBA" id="ARBA00022692"/>
    </source>
</evidence>
<dbReference type="InterPro" id="IPR010920">
    <property type="entry name" value="LSM_dom_sf"/>
</dbReference>
<sequence>MSFFLAHLLSWSALLLVVDIVLWHIAPFTHRVTRVGVRLALFLLFSALIINAGVSPLQAPLFGEDRVAQLGGTALGILWWLYAARVLTGVIGLVLMRRIGHSGRLLQDVIGALVFLIAIVAAAGYVLELPVKGLLATSGVVAIVVGLALQSTLSDVFSGIVLNTTKPYQVDDWIAIDGVEGKVLDIDWRATHLLTSAGSTAVIPNSVAAKAKIVNLSRPNDRHGVSISIMVPNHIRPRRVLDALERTLRGSSRLLLDPAPKAVLKEAGETMSEYVASGFIAELGKKSEVRNQLFDLAHRHLEAAGISRQLDGVIEPTTRARALLDEVKIFRSLSDDERDQLAQSMVAQQYAAGQVVLDLGEVPDSLMVVATGVVSATVPDGNGHTEAGRMGPSEVMGEQSILADTPSQATFTTLTSCIIYRIDKSLTRNIMEQRAEVSRALNKLQAVRQQNSRQALMAKPVQIKKGGFLSWLQKRQPT</sequence>
<feature type="transmembrane region" description="Helical" evidence="5">
    <location>
        <begin position="37"/>
        <end position="57"/>
    </location>
</feature>
<keyword evidence="5" id="KW-0407">Ion channel</keyword>
<dbReference type="PROSITE" id="PS50042">
    <property type="entry name" value="CNMP_BINDING_3"/>
    <property type="match status" value="1"/>
</dbReference>
<dbReference type="EMBL" id="CABVGX010000001">
    <property type="protein sequence ID" value="VVM37217.1"/>
    <property type="molecule type" value="Genomic_DNA"/>
</dbReference>
<dbReference type="SUPFAM" id="SSF50182">
    <property type="entry name" value="Sm-like ribonucleoproteins"/>
    <property type="match status" value="1"/>
</dbReference>
<dbReference type="InterPro" id="IPR000595">
    <property type="entry name" value="cNMP-bd_dom"/>
</dbReference>
<dbReference type="OrthoDB" id="9775207at2"/>
<gene>
    <name evidence="7" type="ORF">PS645_00083</name>
    <name evidence="8" type="ORF">PS645_05412</name>
</gene>
<dbReference type="EMBL" id="CABVGX010000114">
    <property type="protein sequence ID" value="VVN41133.1"/>
    <property type="molecule type" value="Genomic_DNA"/>
</dbReference>
<evidence type="ECO:0000256" key="4">
    <source>
        <dbReference type="ARBA" id="ARBA00023136"/>
    </source>
</evidence>
<dbReference type="Proteomes" id="UP000325607">
    <property type="component" value="Unassembled WGS sequence"/>
</dbReference>
<dbReference type="InterPro" id="IPR045275">
    <property type="entry name" value="MscS_archaea/bacteria_type"/>
</dbReference>
<keyword evidence="4 5" id="KW-0472">Membrane</keyword>
<keyword evidence="5" id="KW-1003">Cell membrane</keyword>
<feature type="transmembrane region" description="Helical" evidence="5">
    <location>
        <begin position="77"/>
        <end position="96"/>
    </location>
</feature>
<dbReference type="RefSeq" id="WP_150578619.1">
    <property type="nucleotide sequence ID" value="NZ_CABVGX010000001.1"/>
</dbReference>